<keyword evidence="1" id="KW-0677">Repeat</keyword>
<dbReference type="PROSITE" id="PS51257">
    <property type="entry name" value="PROKAR_LIPOPROTEIN"/>
    <property type="match status" value="1"/>
</dbReference>
<dbReference type="GO" id="GO:0046813">
    <property type="term" value="P:receptor-mediated virion attachment to host cell"/>
    <property type="evidence" value="ECO:0007669"/>
    <property type="project" value="TreeGrafter"/>
</dbReference>
<organism evidence="5 6">
    <name type="scientific">Candidatus Eisenbergiella merdigallinarum</name>
    <dbReference type="NCBI Taxonomy" id="2838552"/>
    <lineage>
        <taxon>Bacteria</taxon>
        <taxon>Bacillati</taxon>
        <taxon>Bacillota</taxon>
        <taxon>Clostridia</taxon>
        <taxon>Lachnospirales</taxon>
        <taxon>Lachnospiraceae</taxon>
        <taxon>Eisenbergiella</taxon>
    </lineage>
</organism>
<dbReference type="PROSITE" id="PS50005">
    <property type="entry name" value="TPR"/>
    <property type="match status" value="3"/>
</dbReference>
<feature type="chain" id="PRO_5038586246" evidence="4">
    <location>
        <begin position="21"/>
        <end position="348"/>
    </location>
</feature>
<evidence type="ECO:0000256" key="2">
    <source>
        <dbReference type="ARBA" id="ARBA00022803"/>
    </source>
</evidence>
<evidence type="ECO:0000313" key="5">
    <source>
        <dbReference type="EMBL" id="HJB89998.1"/>
    </source>
</evidence>
<dbReference type="Gene3D" id="1.25.40.10">
    <property type="entry name" value="Tetratricopeptide repeat domain"/>
    <property type="match status" value="3"/>
</dbReference>
<dbReference type="SUPFAM" id="SSF48452">
    <property type="entry name" value="TPR-like"/>
    <property type="match status" value="2"/>
</dbReference>
<feature type="repeat" description="TPR" evidence="3">
    <location>
        <begin position="232"/>
        <end position="265"/>
    </location>
</feature>
<evidence type="ECO:0000256" key="3">
    <source>
        <dbReference type="PROSITE-ProRule" id="PRU00339"/>
    </source>
</evidence>
<dbReference type="Pfam" id="PF13174">
    <property type="entry name" value="TPR_6"/>
    <property type="match status" value="1"/>
</dbReference>
<dbReference type="PANTHER" id="PTHR44858:SF1">
    <property type="entry name" value="UDP-N-ACETYLGLUCOSAMINE--PEPTIDE N-ACETYLGLUCOSAMINYLTRANSFERASE SPINDLY-RELATED"/>
    <property type="match status" value="1"/>
</dbReference>
<dbReference type="Pfam" id="PF13432">
    <property type="entry name" value="TPR_16"/>
    <property type="match status" value="2"/>
</dbReference>
<feature type="repeat" description="TPR" evidence="3">
    <location>
        <begin position="266"/>
        <end position="299"/>
    </location>
</feature>
<dbReference type="PANTHER" id="PTHR44858">
    <property type="entry name" value="TETRATRICOPEPTIDE REPEAT PROTEIN 6"/>
    <property type="match status" value="1"/>
</dbReference>
<reference evidence="5" key="1">
    <citation type="journal article" date="2021" name="PeerJ">
        <title>Extensive microbial diversity within the chicken gut microbiome revealed by metagenomics and culture.</title>
        <authorList>
            <person name="Gilroy R."/>
            <person name="Ravi A."/>
            <person name="Getino M."/>
            <person name="Pursley I."/>
            <person name="Horton D.L."/>
            <person name="Alikhan N.F."/>
            <person name="Baker D."/>
            <person name="Gharbi K."/>
            <person name="Hall N."/>
            <person name="Watson M."/>
            <person name="Adriaenssens E.M."/>
            <person name="Foster-Nyarko E."/>
            <person name="Jarju S."/>
            <person name="Secka A."/>
            <person name="Antonio M."/>
            <person name="Oren A."/>
            <person name="Chaudhuri R.R."/>
            <person name="La Ragione R."/>
            <person name="Hildebrand F."/>
            <person name="Pallen M.J."/>
        </authorList>
    </citation>
    <scope>NUCLEOTIDE SEQUENCE</scope>
    <source>
        <strain evidence="5">USAMLcec3-2134</strain>
    </source>
</reference>
<proteinExistence type="predicted"/>
<dbReference type="EMBL" id="DWXE01000003">
    <property type="protein sequence ID" value="HJB89998.1"/>
    <property type="molecule type" value="Genomic_DNA"/>
</dbReference>
<dbReference type="SMART" id="SM00028">
    <property type="entry name" value="TPR"/>
    <property type="match status" value="6"/>
</dbReference>
<evidence type="ECO:0000256" key="1">
    <source>
        <dbReference type="ARBA" id="ARBA00022737"/>
    </source>
</evidence>
<accession>A0A9D2MNH6</accession>
<keyword evidence="4" id="KW-0732">Signal</keyword>
<sequence>MKYGKASVLLAAWAAAVLLAGCGASGGENLQQGMGQIEQMDYEGALTSFEAAMVNKENLRQVYRGQGLAYMGLTDYENAAASLEKALALGGPVPDQLDFDINYYLATAYYKGGQVQKAIGVYSAITDLRPQEKDAWYLKGTMELELGQQEQAKADFDRAVQTDGDDYDMRIDIFCSCSKYGYGELGSPYLEEVVADDSLRLSDYDRGRIQFYLGNYEEAKTCLESAQGSGGADVASLLGQTYEKLGDYNYAASVYSSYLETSQADAQIYNQLGLCRLQTGDYEAALNAFEAGIAVEGNPVMQSLRFNQIVAYEYLGQFDQAKLAMEQYLALYPDDEKAQREYTFLKTR</sequence>
<protein>
    <submittedName>
        <fullName evidence="5">Tetratricopeptide repeat protein</fullName>
    </submittedName>
</protein>
<evidence type="ECO:0000256" key="4">
    <source>
        <dbReference type="SAM" id="SignalP"/>
    </source>
</evidence>
<dbReference type="InterPro" id="IPR011990">
    <property type="entry name" value="TPR-like_helical_dom_sf"/>
</dbReference>
<evidence type="ECO:0000313" key="6">
    <source>
        <dbReference type="Proteomes" id="UP000886883"/>
    </source>
</evidence>
<dbReference type="GO" id="GO:0009279">
    <property type="term" value="C:cell outer membrane"/>
    <property type="evidence" value="ECO:0007669"/>
    <property type="project" value="TreeGrafter"/>
</dbReference>
<gene>
    <name evidence="5" type="ORF">H9763_00830</name>
</gene>
<dbReference type="InterPro" id="IPR050498">
    <property type="entry name" value="Ycf3"/>
</dbReference>
<feature type="signal peptide" evidence="4">
    <location>
        <begin position="1"/>
        <end position="20"/>
    </location>
</feature>
<dbReference type="Proteomes" id="UP000886883">
    <property type="component" value="Unassembled WGS sequence"/>
</dbReference>
<dbReference type="InterPro" id="IPR019734">
    <property type="entry name" value="TPR_rpt"/>
</dbReference>
<reference evidence="5" key="2">
    <citation type="submission" date="2021-04" db="EMBL/GenBank/DDBJ databases">
        <authorList>
            <person name="Gilroy R."/>
        </authorList>
    </citation>
    <scope>NUCLEOTIDE SEQUENCE</scope>
    <source>
        <strain evidence="5">USAMLcec3-2134</strain>
    </source>
</reference>
<dbReference type="AlphaFoldDB" id="A0A9D2MNH6"/>
<dbReference type="Pfam" id="PF13181">
    <property type="entry name" value="TPR_8"/>
    <property type="match status" value="2"/>
</dbReference>
<keyword evidence="2 3" id="KW-0802">TPR repeat</keyword>
<name>A0A9D2MNH6_9FIRM</name>
<feature type="repeat" description="TPR" evidence="3">
    <location>
        <begin position="133"/>
        <end position="166"/>
    </location>
</feature>
<comment type="caution">
    <text evidence="5">The sequence shown here is derived from an EMBL/GenBank/DDBJ whole genome shotgun (WGS) entry which is preliminary data.</text>
</comment>